<dbReference type="InterPro" id="IPR041657">
    <property type="entry name" value="HTH_17"/>
</dbReference>
<dbReference type="GO" id="GO:0003677">
    <property type="term" value="F:DNA binding"/>
    <property type="evidence" value="ECO:0007669"/>
    <property type="project" value="InterPro"/>
</dbReference>
<dbReference type="AlphaFoldDB" id="A0A7H2BDW5"/>
<dbReference type="Proteomes" id="UP000516404">
    <property type="component" value="Chromosome"/>
</dbReference>
<dbReference type="KEGG" id="rter:IDM49_00675"/>
<accession>A0A7H2BDW5</accession>
<keyword evidence="3" id="KW-1185">Reference proteome</keyword>
<sequence>MSITALNTTTTLAPSKKAAREAGTLLAFTEHNKNASVTVSIEGKGSSEISAELLTVLQDALAIISLGGQAKVQAVPHDLTTTVAAKRIGISRPTLMKLVREGEIPAHKVGAHTRIKTQDADAYRARLLKEKTQKQKQAFENLLELEAELEN</sequence>
<dbReference type="GeneID" id="96622735"/>
<gene>
    <name evidence="2" type="ORF">IDM49_00675</name>
</gene>
<reference evidence="2 3" key="1">
    <citation type="submission" date="2020-09" db="EMBL/GenBank/DDBJ databases">
        <title>Investigation of environmental microbes.</title>
        <authorList>
            <person name="Ou Y."/>
            <person name="Kang Q."/>
        </authorList>
    </citation>
    <scope>NUCLEOTIDE SEQUENCE [LARGE SCALE GENOMIC DNA]</scope>
    <source>
        <strain evidence="2 3">KJZ-14</strain>
    </source>
</reference>
<proteinExistence type="predicted"/>
<evidence type="ECO:0000259" key="1">
    <source>
        <dbReference type="Pfam" id="PF12728"/>
    </source>
</evidence>
<evidence type="ECO:0000313" key="3">
    <source>
        <dbReference type="Proteomes" id="UP000516404"/>
    </source>
</evidence>
<dbReference type="Pfam" id="PF12728">
    <property type="entry name" value="HTH_17"/>
    <property type="match status" value="1"/>
</dbReference>
<protein>
    <submittedName>
        <fullName evidence="2">Helix-turn-helix domain-containing protein</fullName>
    </submittedName>
</protein>
<feature type="domain" description="Helix-turn-helix" evidence="1">
    <location>
        <begin position="79"/>
        <end position="123"/>
    </location>
</feature>
<name>A0A7H2BDW5_9MICC</name>
<dbReference type="RefSeq" id="WP_190724666.1">
    <property type="nucleotide sequence ID" value="NZ_CP061539.1"/>
</dbReference>
<dbReference type="EMBL" id="CP061539">
    <property type="protein sequence ID" value="QNV37861.1"/>
    <property type="molecule type" value="Genomic_DNA"/>
</dbReference>
<dbReference type="InterPro" id="IPR010093">
    <property type="entry name" value="SinI_DNA-bd"/>
</dbReference>
<evidence type="ECO:0000313" key="2">
    <source>
        <dbReference type="EMBL" id="QNV37861.1"/>
    </source>
</evidence>
<organism evidence="2 3">
    <name type="scientific">Rothia terrae</name>
    <dbReference type="NCBI Taxonomy" id="396015"/>
    <lineage>
        <taxon>Bacteria</taxon>
        <taxon>Bacillati</taxon>
        <taxon>Actinomycetota</taxon>
        <taxon>Actinomycetes</taxon>
        <taxon>Micrococcales</taxon>
        <taxon>Micrococcaceae</taxon>
        <taxon>Rothia</taxon>
    </lineage>
</organism>
<dbReference type="NCBIfam" id="TIGR01764">
    <property type="entry name" value="excise"/>
    <property type="match status" value="1"/>
</dbReference>